<protein>
    <submittedName>
        <fullName evidence="5">15-hydroxyprostaglandin dehydrogenase</fullName>
    </submittedName>
</protein>
<dbReference type="Pfam" id="PF00106">
    <property type="entry name" value="adh_short"/>
    <property type="match status" value="1"/>
</dbReference>
<evidence type="ECO:0000313" key="5">
    <source>
        <dbReference type="EMBL" id="RKP26163.1"/>
    </source>
</evidence>
<dbReference type="AlphaFoldDB" id="A0A4P9Z110"/>
<evidence type="ECO:0000313" key="6">
    <source>
        <dbReference type="Proteomes" id="UP000278143"/>
    </source>
</evidence>
<dbReference type="FunFam" id="3.40.50.720:FF:000084">
    <property type="entry name" value="Short-chain dehydrogenase reductase"/>
    <property type="match status" value="1"/>
</dbReference>
<evidence type="ECO:0000256" key="1">
    <source>
        <dbReference type="ARBA" id="ARBA00006484"/>
    </source>
</evidence>
<keyword evidence="2" id="KW-0521">NADP</keyword>
<dbReference type="PRINTS" id="PR00080">
    <property type="entry name" value="SDRFAMILY"/>
</dbReference>
<dbReference type="GO" id="GO:0005737">
    <property type="term" value="C:cytoplasm"/>
    <property type="evidence" value="ECO:0007669"/>
    <property type="project" value="TreeGrafter"/>
</dbReference>
<dbReference type="PRINTS" id="PR00081">
    <property type="entry name" value="GDHRDH"/>
</dbReference>
<name>A0A4P9Z110_9FUNG</name>
<dbReference type="PANTHER" id="PTHR44229">
    <property type="entry name" value="15-HYDROXYPROSTAGLANDIN DEHYDROGENASE [NAD(+)]"/>
    <property type="match status" value="1"/>
</dbReference>
<evidence type="ECO:0000256" key="3">
    <source>
        <dbReference type="ARBA" id="ARBA00023002"/>
    </source>
</evidence>
<evidence type="ECO:0000256" key="2">
    <source>
        <dbReference type="ARBA" id="ARBA00022857"/>
    </source>
</evidence>
<keyword evidence="6" id="KW-1185">Reference proteome</keyword>
<dbReference type="InterPro" id="IPR036291">
    <property type="entry name" value="NAD(P)-bd_dom_sf"/>
</dbReference>
<dbReference type="Proteomes" id="UP000278143">
    <property type="component" value="Unassembled WGS sequence"/>
</dbReference>
<proteinExistence type="inferred from homology"/>
<comment type="similarity">
    <text evidence="1 4">Belongs to the short-chain dehydrogenases/reductases (SDR) family.</text>
</comment>
<dbReference type="OrthoDB" id="5840532at2759"/>
<dbReference type="InterPro" id="IPR020904">
    <property type="entry name" value="Sc_DH/Rdtase_CS"/>
</dbReference>
<dbReference type="PANTHER" id="PTHR44229:SF4">
    <property type="entry name" value="15-HYDROXYPROSTAGLANDIN DEHYDROGENASE [NAD(+)]"/>
    <property type="match status" value="1"/>
</dbReference>
<dbReference type="PROSITE" id="PS00061">
    <property type="entry name" value="ADH_SHORT"/>
    <property type="match status" value="1"/>
</dbReference>
<organism evidence="5 6">
    <name type="scientific">Syncephalis pseudoplumigaleata</name>
    <dbReference type="NCBI Taxonomy" id="1712513"/>
    <lineage>
        <taxon>Eukaryota</taxon>
        <taxon>Fungi</taxon>
        <taxon>Fungi incertae sedis</taxon>
        <taxon>Zoopagomycota</taxon>
        <taxon>Zoopagomycotina</taxon>
        <taxon>Zoopagomycetes</taxon>
        <taxon>Zoopagales</taxon>
        <taxon>Piptocephalidaceae</taxon>
        <taxon>Syncephalis</taxon>
    </lineage>
</organism>
<evidence type="ECO:0000256" key="4">
    <source>
        <dbReference type="RuleBase" id="RU000363"/>
    </source>
</evidence>
<dbReference type="GO" id="GO:0016616">
    <property type="term" value="F:oxidoreductase activity, acting on the CH-OH group of donors, NAD or NADP as acceptor"/>
    <property type="evidence" value="ECO:0007669"/>
    <property type="project" value="TreeGrafter"/>
</dbReference>
<accession>A0A4P9Z110</accession>
<sequence>MKLDSTKVALITGASSGFGLAIAEHLAAQGVRVVMGDIDDVAGETAARTINERHGEQRAIYRHCDVTKEAEQRALFEAATTTFGGIDIVMNNAGISEPGRFPESPRWRQVIDINFTAVTLGVELAYEYLRRRGGGVVINTASLSGLYPYPVAPVYSASKGAVISLTRALRTWKDEHNIRVNAVAPSFLMPLHLVIEAMERLIVDDTLAGEIARVTPQYGVNIVRWKGKL</sequence>
<dbReference type="SUPFAM" id="SSF51735">
    <property type="entry name" value="NAD(P)-binding Rossmann-fold domains"/>
    <property type="match status" value="1"/>
</dbReference>
<dbReference type="InterPro" id="IPR002347">
    <property type="entry name" value="SDR_fam"/>
</dbReference>
<dbReference type="Gene3D" id="3.40.50.720">
    <property type="entry name" value="NAD(P)-binding Rossmann-like Domain"/>
    <property type="match status" value="1"/>
</dbReference>
<gene>
    <name evidence="5" type="ORF">SYNPS1DRAFT_32808</name>
</gene>
<dbReference type="EMBL" id="KZ989498">
    <property type="protein sequence ID" value="RKP26163.1"/>
    <property type="molecule type" value="Genomic_DNA"/>
</dbReference>
<keyword evidence="3" id="KW-0560">Oxidoreductase</keyword>
<reference evidence="6" key="1">
    <citation type="journal article" date="2018" name="Nat. Microbiol.">
        <title>Leveraging single-cell genomics to expand the fungal tree of life.</title>
        <authorList>
            <person name="Ahrendt S.R."/>
            <person name="Quandt C.A."/>
            <person name="Ciobanu D."/>
            <person name="Clum A."/>
            <person name="Salamov A."/>
            <person name="Andreopoulos B."/>
            <person name="Cheng J.F."/>
            <person name="Woyke T."/>
            <person name="Pelin A."/>
            <person name="Henrissat B."/>
            <person name="Reynolds N.K."/>
            <person name="Benny G.L."/>
            <person name="Smith M.E."/>
            <person name="James T.Y."/>
            <person name="Grigoriev I.V."/>
        </authorList>
    </citation>
    <scope>NUCLEOTIDE SEQUENCE [LARGE SCALE GENOMIC DNA]</scope>
    <source>
        <strain evidence="6">Benny S71-1</strain>
    </source>
</reference>